<keyword evidence="3" id="KW-1003">Cell membrane</keyword>
<dbReference type="InterPro" id="IPR045308">
    <property type="entry name" value="UbiB_bact"/>
</dbReference>
<dbReference type="PANTHER" id="PTHR10566">
    <property type="entry name" value="CHAPERONE-ACTIVITY OF BC1 COMPLEX CABC1 -RELATED"/>
    <property type="match status" value="1"/>
</dbReference>
<feature type="domain" description="Protein kinase" evidence="14">
    <location>
        <begin position="127"/>
        <end position="503"/>
    </location>
</feature>
<feature type="transmembrane region" description="Helical" evidence="13">
    <location>
        <begin position="501"/>
        <end position="516"/>
    </location>
</feature>
<evidence type="ECO:0000256" key="6">
    <source>
        <dbReference type="ARBA" id="ARBA00022688"/>
    </source>
</evidence>
<protein>
    <submittedName>
        <fullName evidence="15">2-polyprenylphenol 6-hydroxylase</fullName>
    </submittedName>
</protein>
<dbReference type="PROSITE" id="PS50011">
    <property type="entry name" value="PROTEIN_KINASE_DOM"/>
    <property type="match status" value="1"/>
</dbReference>
<evidence type="ECO:0000256" key="8">
    <source>
        <dbReference type="ARBA" id="ARBA00022741"/>
    </source>
</evidence>
<organism evidence="15 16">
    <name type="scientific">Dongia rigui</name>
    <dbReference type="NCBI Taxonomy" id="940149"/>
    <lineage>
        <taxon>Bacteria</taxon>
        <taxon>Pseudomonadati</taxon>
        <taxon>Pseudomonadota</taxon>
        <taxon>Alphaproteobacteria</taxon>
        <taxon>Rhodospirillales</taxon>
        <taxon>Dongiaceae</taxon>
        <taxon>Dongia</taxon>
    </lineage>
</organism>
<evidence type="ECO:0000313" key="15">
    <source>
        <dbReference type="EMBL" id="MDY0871807.1"/>
    </source>
</evidence>
<name>A0ABU5DXS8_9PROT</name>
<evidence type="ECO:0000259" key="14">
    <source>
        <dbReference type="PROSITE" id="PS50011"/>
    </source>
</evidence>
<evidence type="ECO:0000256" key="1">
    <source>
        <dbReference type="ARBA" id="ARBA00005020"/>
    </source>
</evidence>
<evidence type="ECO:0000256" key="2">
    <source>
        <dbReference type="ARBA" id="ARBA00009670"/>
    </source>
</evidence>
<evidence type="ECO:0000256" key="3">
    <source>
        <dbReference type="ARBA" id="ARBA00022475"/>
    </source>
</evidence>
<dbReference type="CDD" id="cd13972">
    <property type="entry name" value="UbiB"/>
    <property type="match status" value="1"/>
</dbReference>
<keyword evidence="9" id="KW-0418">Kinase</keyword>
<keyword evidence="5" id="KW-0808">Transferase</keyword>
<dbReference type="InterPro" id="IPR010232">
    <property type="entry name" value="UbiB"/>
</dbReference>
<evidence type="ECO:0000256" key="5">
    <source>
        <dbReference type="ARBA" id="ARBA00022679"/>
    </source>
</evidence>
<keyword evidence="7 13" id="KW-0812">Transmembrane</keyword>
<keyword evidence="11 13" id="KW-1133">Transmembrane helix</keyword>
<keyword evidence="10" id="KW-0067">ATP-binding</keyword>
<dbReference type="InterPro" id="IPR000719">
    <property type="entry name" value="Prot_kinase_dom"/>
</dbReference>
<evidence type="ECO:0000313" key="16">
    <source>
        <dbReference type="Proteomes" id="UP001271769"/>
    </source>
</evidence>
<dbReference type="EMBL" id="JAXCLX010000001">
    <property type="protein sequence ID" value="MDY0871807.1"/>
    <property type="molecule type" value="Genomic_DNA"/>
</dbReference>
<proteinExistence type="inferred from homology"/>
<dbReference type="Proteomes" id="UP001271769">
    <property type="component" value="Unassembled WGS sequence"/>
</dbReference>
<dbReference type="InterPro" id="IPR004147">
    <property type="entry name" value="ABC1_dom"/>
</dbReference>
<dbReference type="InterPro" id="IPR011009">
    <property type="entry name" value="Kinase-like_dom_sf"/>
</dbReference>
<evidence type="ECO:0000256" key="11">
    <source>
        <dbReference type="ARBA" id="ARBA00022989"/>
    </source>
</evidence>
<evidence type="ECO:0000256" key="13">
    <source>
        <dbReference type="SAM" id="Phobius"/>
    </source>
</evidence>
<keyword evidence="4" id="KW-0997">Cell inner membrane</keyword>
<evidence type="ECO:0000256" key="4">
    <source>
        <dbReference type="ARBA" id="ARBA00022519"/>
    </source>
</evidence>
<dbReference type="SUPFAM" id="SSF56112">
    <property type="entry name" value="Protein kinase-like (PK-like)"/>
    <property type="match status" value="1"/>
</dbReference>
<keyword evidence="12 13" id="KW-0472">Membrane</keyword>
<evidence type="ECO:0000256" key="7">
    <source>
        <dbReference type="ARBA" id="ARBA00022692"/>
    </source>
</evidence>
<sequence length="517" mass="57637">MFRSLRSIYRLFDIARVFARHGALTPFESALSNAGLTPVLLFFARVLFGREVDGKRPGERLAAALSELGPAFIKLGQVLSTRSDLLGEQVAADLAKLQDQLPAFSSFAAKSRIEAELGAPIASLFSSFDDEPVSAASISQVHFAITTPEYDAPDGRPVAVKVLRPGIEEAFQADIELLLWIAEIIERTQPKLRRLKPVEVVRTFAATVRIEMDLRLEAASASELHDNFAGDPTYRVPAIDWARTAKRIMTQERMTGIPMDDGPAMRAAGLDVDDVLTKAANIFFNQAFRDGYFHGDQHPGNMSVGYDGAIQVVDFGIMGRLEKKTRFYLADMLLGFLERDYIRVAKMHIEAGYLPQTQSIDEFALALRSIGEPIQGRPLHEISFARMLGQLFAIAETFDMEVQPQLLLLQKNMLMAEGVSRQLNPTLNIWTLARPLIEEWMIENRGPRARIEQGVTDFLDVIERGPGVLKNVDRLVSHLADGGLKLDPEALRVINRQGSNWWLWLIIAVLTAALLFR</sequence>
<gene>
    <name evidence="15" type="primary">ubiB</name>
    <name evidence="15" type="ORF">SMD31_07730</name>
</gene>
<dbReference type="RefSeq" id="WP_320500231.1">
    <property type="nucleotide sequence ID" value="NZ_JAXCLX010000001.1"/>
</dbReference>
<evidence type="ECO:0000256" key="12">
    <source>
        <dbReference type="ARBA" id="ARBA00023136"/>
    </source>
</evidence>
<keyword evidence="8" id="KW-0547">Nucleotide-binding</keyword>
<evidence type="ECO:0000256" key="10">
    <source>
        <dbReference type="ARBA" id="ARBA00022840"/>
    </source>
</evidence>
<accession>A0ABU5DXS8</accession>
<keyword evidence="16" id="KW-1185">Reference proteome</keyword>
<dbReference type="NCBIfam" id="TIGR01982">
    <property type="entry name" value="UbiB"/>
    <property type="match status" value="1"/>
</dbReference>
<dbReference type="Pfam" id="PF03109">
    <property type="entry name" value="ABC1"/>
    <property type="match status" value="1"/>
</dbReference>
<reference evidence="15 16" key="1">
    <citation type="journal article" date="2013" name="Antonie Van Leeuwenhoek">
        <title>Dongia rigui sp. nov., isolated from freshwater of a large wetland in Korea.</title>
        <authorList>
            <person name="Baik K.S."/>
            <person name="Hwang Y.M."/>
            <person name="Choi J.S."/>
            <person name="Kwon J."/>
            <person name="Seong C.N."/>
        </authorList>
    </citation>
    <scope>NUCLEOTIDE SEQUENCE [LARGE SCALE GENOMIC DNA]</scope>
    <source>
        <strain evidence="15 16">04SU4-P</strain>
    </source>
</reference>
<dbReference type="InterPro" id="IPR050154">
    <property type="entry name" value="UbiB_kinase"/>
</dbReference>
<comment type="similarity">
    <text evidence="2">Belongs to the protein kinase superfamily. ADCK protein kinase family.</text>
</comment>
<evidence type="ECO:0000256" key="9">
    <source>
        <dbReference type="ARBA" id="ARBA00022777"/>
    </source>
</evidence>
<comment type="caution">
    <text evidence="15">The sequence shown here is derived from an EMBL/GenBank/DDBJ whole genome shotgun (WGS) entry which is preliminary data.</text>
</comment>
<keyword evidence="6" id="KW-0831">Ubiquinone biosynthesis</keyword>
<dbReference type="PANTHER" id="PTHR10566:SF113">
    <property type="entry name" value="PROTEIN ACTIVITY OF BC1 COMPLEX KINASE 7, CHLOROPLASTIC"/>
    <property type="match status" value="1"/>
</dbReference>
<comment type="pathway">
    <text evidence="1">Cofactor biosynthesis; ubiquinone biosynthesis [regulation].</text>
</comment>